<dbReference type="AlphaFoldDB" id="A0A9X2MEZ7"/>
<dbReference type="GO" id="GO:0051536">
    <property type="term" value="F:iron-sulfur cluster binding"/>
    <property type="evidence" value="ECO:0007669"/>
    <property type="project" value="UniProtKB-KW"/>
</dbReference>
<dbReference type="InterPro" id="IPR058240">
    <property type="entry name" value="rSAM_sf"/>
</dbReference>
<dbReference type="PROSITE" id="PS51918">
    <property type="entry name" value="RADICAL_SAM"/>
    <property type="match status" value="1"/>
</dbReference>
<dbReference type="PANTHER" id="PTHR43432">
    <property type="entry name" value="SLR0285 PROTEIN"/>
    <property type="match status" value="1"/>
</dbReference>
<dbReference type="SFLD" id="SFLDS00029">
    <property type="entry name" value="Radical_SAM"/>
    <property type="match status" value="1"/>
</dbReference>
<name>A0A9X2MEZ7_9FIRM</name>
<accession>A0A9X2MEZ7</accession>
<dbReference type="SUPFAM" id="SSF102114">
    <property type="entry name" value="Radical SAM enzymes"/>
    <property type="match status" value="1"/>
</dbReference>
<reference evidence="5" key="1">
    <citation type="submission" date="2022-07" db="EMBL/GenBank/DDBJ databases">
        <title>Enhanced cultured diversity of the mouse gut microbiota enables custom-made synthetic communities.</title>
        <authorList>
            <person name="Afrizal A."/>
        </authorList>
    </citation>
    <scope>NUCLEOTIDE SEQUENCE</scope>
    <source>
        <strain evidence="5">DSM 29186</strain>
    </source>
</reference>
<dbReference type="CDD" id="cd01335">
    <property type="entry name" value="Radical_SAM"/>
    <property type="match status" value="1"/>
</dbReference>
<dbReference type="SFLD" id="SFLDG01084">
    <property type="entry name" value="Uncharacterised_Radical_SAM_Su"/>
    <property type="match status" value="1"/>
</dbReference>
<comment type="caution">
    <text evidence="5">The sequence shown here is derived from an EMBL/GenBank/DDBJ whole genome shotgun (WGS) entry which is preliminary data.</text>
</comment>
<evidence type="ECO:0000256" key="3">
    <source>
        <dbReference type="ARBA" id="ARBA00023014"/>
    </source>
</evidence>
<gene>
    <name evidence="5" type="ORF">NSA58_19385</name>
</gene>
<dbReference type="SMART" id="SM00729">
    <property type="entry name" value="Elp3"/>
    <property type="match status" value="1"/>
</dbReference>
<dbReference type="InterPro" id="IPR040086">
    <property type="entry name" value="MJ0683-like"/>
</dbReference>
<dbReference type="RefSeq" id="WP_074079155.1">
    <property type="nucleotide sequence ID" value="NZ_JANKBY010000469.1"/>
</dbReference>
<keyword evidence="1" id="KW-0479">Metal-binding</keyword>
<keyword evidence="3" id="KW-0411">Iron-sulfur</keyword>
<evidence type="ECO:0000259" key="4">
    <source>
        <dbReference type="PROSITE" id="PS51918"/>
    </source>
</evidence>
<dbReference type="PANTHER" id="PTHR43432:SF5">
    <property type="entry name" value="ELP3_MIAA_NIFB-LIKE RADICAL SAM CORE DOMAIN-CONTAINING PROTEIN"/>
    <property type="match status" value="1"/>
</dbReference>
<protein>
    <submittedName>
        <fullName evidence="5">Radical SAM protein</fullName>
    </submittedName>
</protein>
<evidence type="ECO:0000256" key="1">
    <source>
        <dbReference type="ARBA" id="ARBA00022723"/>
    </source>
</evidence>
<dbReference type="Gene3D" id="3.80.30.30">
    <property type="match status" value="1"/>
</dbReference>
<evidence type="ECO:0000313" key="6">
    <source>
        <dbReference type="Proteomes" id="UP001140817"/>
    </source>
</evidence>
<dbReference type="EMBL" id="JANKBY010000469">
    <property type="protein sequence ID" value="MCR1824948.1"/>
    <property type="molecule type" value="Genomic_DNA"/>
</dbReference>
<keyword evidence="2" id="KW-0408">Iron</keyword>
<dbReference type="Proteomes" id="UP001140817">
    <property type="component" value="Unassembled WGS sequence"/>
</dbReference>
<organism evidence="5 6">
    <name type="scientific">Terrisporobacter muris</name>
    <dbReference type="NCBI Taxonomy" id="2963284"/>
    <lineage>
        <taxon>Bacteria</taxon>
        <taxon>Bacillati</taxon>
        <taxon>Bacillota</taxon>
        <taxon>Clostridia</taxon>
        <taxon>Peptostreptococcales</taxon>
        <taxon>Peptostreptococcaceae</taxon>
        <taxon>Terrisporobacter</taxon>
    </lineage>
</organism>
<dbReference type="Pfam" id="PF04055">
    <property type="entry name" value="Radical_SAM"/>
    <property type="match status" value="1"/>
</dbReference>
<evidence type="ECO:0000313" key="5">
    <source>
        <dbReference type="EMBL" id="MCR1824948.1"/>
    </source>
</evidence>
<sequence>MEFIPTKTIISSSYNENPHWFGINYNMNIYKGCCHGCIYCDSRSSCYQIIDFDRVRIKENSIEIIRKELQSKRRKGVVGTGAMSDPYNPFEEKYELTRQALKLIDEYRFGIGIATKSDLITRDIDILKKIQSHSPVIVKMTITTFDDELCKKIERKVCTSNKRFEAIKKLSDNNIYTGILLMPLLPFINDNEENIKNIIKKAYECGAKFVFSYGLGVTLRKNQREYYFEQLRKIFPQQNLDETYMNAFGEVYENPCQNVNYLWTVFKEECEKYNILYKMEDIIDDYKSKYERSQISWF</sequence>
<keyword evidence="6" id="KW-1185">Reference proteome</keyword>
<dbReference type="GO" id="GO:0046872">
    <property type="term" value="F:metal ion binding"/>
    <property type="evidence" value="ECO:0007669"/>
    <property type="project" value="UniProtKB-KW"/>
</dbReference>
<dbReference type="GO" id="GO:0003824">
    <property type="term" value="F:catalytic activity"/>
    <property type="evidence" value="ECO:0007669"/>
    <property type="project" value="InterPro"/>
</dbReference>
<dbReference type="InterPro" id="IPR007197">
    <property type="entry name" value="rSAM"/>
</dbReference>
<evidence type="ECO:0000256" key="2">
    <source>
        <dbReference type="ARBA" id="ARBA00023004"/>
    </source>
</evidence>
<proteinExistence type="predicted"/>
<dbReference type="InterPro" id="IPR006638">
    <property type="entry name" value="Elp3/MiaA/NifB-like_rSAM"/>
</dbReference>
<feature type="domain" description="Radical SAM core" evidence="4">
    <location>
        <begin position="19"/>
        <end position="250"/>
    </location>
</feature>